<accession>A0A3P3VNP3</accession>
<proteinExistence type="inferred from homology"/>
<feature type="signal peptide" evidence="7">
    <location>
        <begin position="1"/>
        <end position="20"/>
    </location>
</feature>
<evidence type="ECO:0000256" key="7">
    <source>
        <dbReference type="SAM" id="SignalP"/>
    </source>
</evidence>
<keyword evidence="1 6" id="KW-0732">Signal</keyword>
<dbReference type="FunFam" id="1.25.40.10:FF:000419">
    <property type="entry name" value="Outer membrane protein assembly factor BamD"/>
    <property type="match status" value="1"/>
</dbReference>
<dbReference type="RefSeq" id="WP_125017792.1">
    <property type="nucleotide sequence ID" value="NZ_QWEZ01000002.1"/>
</dbReference>
<evidence type="ECO:0000256" key="6">
    <source>
        <dbReference type="HAMAP-Rule" id="MF_00922"/>
    </source>
</evidence>
<dbReference type="CDD" id="cd15830">
    <property type="entry name" value="BamD"/>
    <property type="match status" value="1"/>
</dbReference>
<evidence type="ECO:0000313" key="10">
    <source>
        <dbReference type="Proteomes" id="UP000280792"/>
    </source>
</evidence>
<gene>
    <name evidence="6" type="primary">bamD</name>
    <name evidence="9" type="ORF">D0544_15675</name>
</gene>
<keyword evidence="4 6" id="KW-0998">Cell outer membrane</keyword>
<dbReference type="PROSITE" id="PS51257">
    <property type="entry name" value="PROKAR_LIPOPROTEIN"/>
    <property type="match status" value="1"/>
</dbReference>
<evidence type="ECO:0000313" key="9">
    <source>
        <dbReference type="EMBL" id="RRJ83266.1"/>
    </source>
</evidence>
<reference evidence="9 10" key="1">
    <citation type="submission" date="2018-08" db="EMBL/GenBank/DDBJ databases">
        <authorList>
            <person name="Khan S.A."/>
        </authorList>
    </citation>
    <scope>NUCLEOTIDE SEQUENCE [LARGE SCALE GENOMIC DNA]</scope>
    <source>
        <strain evidence="9 10">GTF-13</strain>
    </source>
</reference>
<dbReference type="InterPro" id="IPR017689">
    <property type="entry name" value="BamD"/>
</dbReference>
<dbReference type="EMBL" id="QWEZ01000002">
    <property type="protein sequence ID" value="RRJ83266.1"/>
    <property type="molecule type" value="Genomic_DNA"/>
</dbReference>
<protein>
    <recommendedName>
        <fullName evidence="6">Outer membrane protein assembly factor BamD</fullName>
    </recommendedName>
</protein>
<evidence type="ECO:0000256" key="5">
    <source>
        <dbReference type="ARBA" id="ARBA00023288"/>
    </source>
</evidence>
<comment type="subunit">
    <text evidence="6">Part of the Bam complex.</text>
</comment>
<dbReference type="Pfam" id="PF13525">
    <property type="entry name" value="YfiO"/>
    <property type="match status" value="1"/>
</dbReference>
<feature type="chain" id="PRO_5018343221" description="Outer membrane protein assembly factor BamD" evidence="7">
    <location>
        <begin position="21"/>
        <end position="292"/>
    </location>
</feature>
<feature type="domain" description="Outer membrane lipoprotein BamD-like" evidence="8">
    <location>
        <begin position="30"/>
        <end position="234"/>
    </location>
</feature>
<keyword evidence="5 6" id="KW-0449">Lipoprotein</keyword>
<evidence type="ECO:0000256" key="2">
    <source>
        <dbReference type="ARBA" id="ARBA00023136"/>
    </source>
</evidence>
<dbReference type="GO" id="GO:1990063">
    <property type="term" value="C:Bam protein complex"/>
    <property type="evidence" value="ECO:0007669"/>
    <property type="project" value="TreeGrafter"/>
</dbReference>
<name>A0A3P3VNP3_9GAMM</name>
<evidence type="ECO:0000256" key="3">
    <source>
        <dbReference type="ARBA" id="ARBA00023139"/>
    </source>
</evidence>
<comment type="similarity">
    <text evidence="6">Belongs to the BamD family.</text>
</comment>
<evidence type="ECO:0000256" key="4">
    <source>
        <dbReference type="ARBA" id="ARBA00023237"/>
    </source>
</evidence>
<keyword evidence="3 6" id="KW-0564">Palmitate</keyword>
<dbReference type="GO" id="GO:0043165">
    <property type="term" value="P:Gram-negative-bacterium-type cell outer membrane assembly"/>
    <property type="evidence" value="ECO:0007669"/>
    <property type="project" value="UniProtKB-UniRule"/>
</dbReference>
<dbReference type="InterPro" id="IPR011990">
    <property type="entry name" value="TPR-like_helical_dom_sf"/>
</dbReference>
<dbReference type="NCBIfam" id="TIGR03302">
    <property type="entry name" value="OM_YfiO"/>
    <property type="match status" value="1"/>
</dbReference>
<dbReference type="GO" id="GO:0051205">
    <property type="term" value="P:protein insertion into membrane"/>
    <property type="evidence" value="ECO:0007669"/>
    <property type="project" value="UniProtKB-UniRule"/>
</dbReference>
<comment type="subcellular location">
    <subcellularLocation>
        <location evidence="6">Cell outer membrane</location>
        <topology evidence="6">Lipid-anchor</topology>
    </subcellularLocation>
</comment>
<dbReference type="Proteomes" id="UP000280792">
    <property type="component" value="Unassembled WGS sequence"/>
</dbReference>
<reference evidence="9 10" key="2">
    <citation type="submission" date="2018-12" db="EMBL/GenBank/DDBJ databases">
        <title>Simiduia agarivorans gen. nov., sp. nov., a marine, agarolytic bacterium isolated from shallow coastal water from Keelung, Taiwan.</title>
        <authorList>
            <person name="Shieh W.Y."/>
        </authorList>
    </citation>
    <scope>NUCLEOTIDE SEQUENCE [LARGE SCALE GENOMIC DNA]</scope>
    <source>
        <strain evidence="9 10">GTF-13</strain>
    </source>
</reference>
<keyword evidence="2 6" id="KW-0472">Membrane</keyword>
<keyword evidence="10" id="KW-1185">Reference proteome</keyword>
<comment type="function">
    <text evidence="6">Part of the outer membrane protein assembly complex, which is involved in assembly and insertion of beta-barrel proteins into the outer membrane.</text>
</comment>
<evidence type="ECO:0000256" key="1">
    <source>
        <dbReference type="ARBA" id="ARBA00022729"/>
    </source>
</evidence>
<dbReference type="InterPro" id="IPR039565">
    <property type="entry name" value="BamD-like"/>
</dbReference>
<sequence>MRSFRNLITPLVALLLVACAADDKNLIPEDLSETELYRKAQSALELRNFGEAVDNLRALESRYPFGSYAEHAQLELIYAYYMRQEPESAKATAERFIRLHPQHPNVDYAYYMKGLASYTADVGLMERYVEIDMSRRDPGQARDSFTEFAELLNRFPESPYATDARQRMIFLRNQLSLYEIHVADYYLKRKAYVAAVNRGQYVVENMQRTPAVPAALAVMVEGYLQLGLDEEAQSTLEVMRLNYPKHPSLDEAGNFIGYKRFDDVDPSVWTIISFDLIGGGEAETPQPPASSD</sequence>
<dbReference type="AlphaFoldDB" id="A0A3P3VNP3"/>
<comment type="caution">
    <text evidence="9">The sequence shown here is derived from an EMBL/GenBank/DDBJ whole genome shotgun (WGS) entry which is preliminary data.</text>
</comment>
<dbReference type="Gene3D" id="1.25.40.10">
    <property type="entry name" value="Tetratricopeptide repeat domain"/>
    <property type="match status" value="1"/>
</dbReference>
<dbReference type="PANTHER" id="PTHR37423">
    <property type="entry name" value="SOLUBLE LYTIC MUREIN TRANSGLYCOSYLASE-RELATED"/>
    <property type="match status" value="1"/>
</dbReference>
<dbReference type="HAMAP" id="MF_00922">
    <property type="entry name" value="OM_assembly_BamD"/>
    <property type="match status" value="1"/>
</dbReference>
<dbReference type="SUPFAM" id="SSF48452">
    <property type="entry name" value="TPR-like"/>
    <property type="match status" value="1"/>
</dbReference>
<dbReference type="PANTHER" id="PTHR37423:SF1">
    <property type="entry name" value="OUTER MEMBRANE PROTEIN ASSEMBLY FACTOR BAMD"/>
    <property type="match status" value="1"/>
</dbReference>
<evidence type="ECO:0000259" key="8">
    <source>
        <dbReference type="Pfam" id="PF13525"/>
    </source>
</evidence>
<organism evidence="9 10">
    <name type="scientific">Aestuariirhabdus litorea</name>
    <dbReference type="NCBI Taxonomy" id="2528527"/>
    <lineage>
        <taxon>Bacteria</taxon>
        <taxon>Pseudomonadati</taxon>
        <taxon>Pseudomonadota</taxon>
        <taxon>Gammaproteobacteria</taxon>
        <taxon>Oceanospirillales</taxon>
        <taxon>Aestuariirhabdaceae</taxon>
        <taxon>Aestuariirhabdus</taxon>
    </lineage>
</organism>